<gene>
    <name evidence="8" type="ORF">ZOSMA_240G00130</name>
</gene>
<feature type="transmembrane region" description="Helical" evidence="6">
    <location>
        <begin position="109"/>
        <end position="126"/>
    </location>
</feature>
<dbReference type="GO" id="GO:0006629">
    <property type="term" value="P:lipid metabolic process"/>
    <property type="evidence" value="ECO:0007669"/>
    <property type="project" value="InterPro"/>
</dbReference>
<dbReference type="AlphaFoldDB" id="A0A0K9PHA4"/>
<evidence type="ECO:0000256" key="1">
    <source>
        <dbReference type="ARBA" id="ARBA00004127"/>
    </source>
</evidence>
<dbReference type="InterPro" id="IPR001104">
    <property type="entry name" value="3-oxo-5_a-steroid_4-DH_C"/>
</dbReference>
<dbReference type="STRING" id="29655.A0A0K9PHA4"/>
<keyword evidence="4 6" id="KW-1133">Transmembrane helix</keyword>
<comment type="pathway">
    <text evidence="2">Protein modification; protein glycosylation.</text>
</comment>
<feature type="transmembrane region" description="Helical" evidence="6">
    <location>
        <begin position="65"/>
        <end position="88"/>
    </location>
</feature>
<keyword evidence="9" id="KW-1185">Reference proteome</keyword>
<organism evidence="8 9">
    <name type="scientific">Zostera marina</name>
    <name type="common">Eelgrass</name>
    <dbReference type="NCBI Taxonomy" id="29655"/>
    <lineage>
        <taxon>Eukaryota</taxon>
        <taxon>Viridiplantae</taxon>
        <taxon>Streptophyta</taxon>
        <taxon>Embryophyta</taxon>
        <taxon>Tracheophyta</taxon>
        <taxon>Spermatophyta</taxon>
        <taxon>Magnoliopsida</taxon>
        <taxon>Liliopsida</taxon>
        <taxon>Zosteraceae</taxon>
        <taxon>Zostera</taxon>
    </lineage>
</organism>
<dbReference type="EMBL" id="LFYR01000841">
    <property type="protein sequence ID" value="KMZ68336.1"/>
    <property type="molecule type" value="Genomic_DNA"/>
</dbReference>
<dbReference type="PANTHER" id="PTHR14624:SF0">
    <property type="entry name" value="POLYPRENOL REDUCTASE"/>
    <property type="match status" value="1"/>
</dbReference>
<dbReference type="InterPro" id="IPR039698">
    <property type="entry name" value="Dfg10/SRD5A3"/>
</dbReference>
<evidence type="ECO:0000313" key="9">
    <source>
        <dbReference type="Proteomes" id="UP000036987"/>
    </source>
</evidence>
<dbReference type="OrthoDB" id="541710at2759"/>
<dbReference type="PANTHER" id="PTHR14624">
    <property type="entry name" value="DFG10 PROTEIN"/>
    <property type="match status" value="1"/>
</dbReference>
<sequence>MVLLDAILGRITLLLQICWETAILLILFASIPSSTFRPFHQLVSSFSARGKTSSSSKRFTVPQKYFLHFYIVAVVWTTLLLVWFILSYAHWKMIRFDSEDHHSIGQISLVWRNHIFLLMLMGLQVLRRFFETAYVFGYGSSARMHIAGYFIGLYFYVAAPMSLCCSLFPVVLNYTIRGRMDLAEFRDYLKPLPQLGWYQWIGTAIFMWGWIHQLRCHAILGSLRKQPETNEYVVPHGDWFEHVSCPHYLAEIVIYGGILFASGGLNLTVWLVFIFVASNLIFAAGKTHRWYYLKFENYPRNRHAIIPKVY</sequence>
<feature type="transmembrane region" description="Helical" evidence="6">
    <location>
        <begin position="252"/>
        <end position="285"/>
    </location>
</feature>
<dbReference type="PROSITE" id="PS50244">
    <property type="entry name" value="S5A_REDUCTASE"/>
    <property type="match status" value="1"/>
</dbReference>
<evidence type="ECO:0000256" key="3">
    <source>
        <dbReference type="ARBA" id="ARBA00022692"/>
    </source>
</evidence>
<dbReference type="Proteomes" id="UP000036987">
    <property type="component" value="Unassembled WGS sequence"/>
</dbReference>
<dbReference type="UniPathway" id="UPA00378"/>
<name>A0A0K9PHA4_ZOSMR</name>
<feature type="domain" description="3-oxo-5-alpha-steroid 4-dehydrogenase C-terminal" evidence="7">
    <location>
        <begin position="198"/>
        <end position="310"/>
    </location>
</feature>
<feature type="transmembrane region" description="Helical" evidence="6">
    <location>
        <begin position="146"/>
        <end position="174"/>
    </location>
</feature>
<comment type="caution">
    <text evidence="8">The sequence shown here is derived from an EMBL/GenBank/DDBJ whole genome shotgun (WGS) entry which is preliminary data.</text>
</comment>
<feature type="transmembrane region" description="Helical" evidence="6">
    <location>
        <begin position="12"/>
        <end position="31"/>
    </location>
</feature>
<comment type="subcellular location">
    <subcellularLocation>
        <location evidence="1">Endomembrane system</location>
        <topology evidence="1">Multi-pass membrane protein</topology>
    </subcellularLocation>
</comment>
<dbReference type="GO" id="GO:0102389">
    <property type="term" value="F:polyprenol reductase activity"/>
    <property type="evidence" value="ECO:0000318"/>
    <property type="project" value="GO_Central"/>
</dbReference>
<dbReference type="GO" id="GO:0005783">
    <property type="term" value="C:endoplasmic reticulum"/>
    <property type="evidence" value="ECO:0000318"/>
    <property type="project" value="GO_Central"/>
</dbReference>
<proteinExistence type="predicted"/>
<feature type="transmembrane region" description="Helical" evidence="6">
    <location>
        <begin position="195"/>
        <end position="211"/>
    </location>
</feature>
<evidence type="ECO:0000256" key="5">
    <source>
        <dbReference type="ARBA" id="ARBA00023136"/>
    </source>
</evidence>
<dbReference type="Gene3D" id="1.20.120.1630">
    <property type="match status" value="1"/>
</dbReference>
<evidence type="ECO:0000259" key="7">
    <source>
        <dbReference type="Pfam" id="PF02544"/>
    </source>
</evidence>
<dbReference type="OMA" id="RFYETNF"/>
<evidence type="ECO:0000313" key="8">
    <source>
        <dbReference type="EMBL" id="KMZ68336.1"/>
    </source>
</evidence>
<dbReference type="GO" id="GO:0006488">
    <property type="term" value="P:dolichol-linked oligosaccharide biosynthetic process"/>
    <property type="evidence" value="ECO:0007669"/>
    <property type="project" value="InterPro"/>
</dbReference>
<protein>
    <submittedName>
        <fullName evidence="8">3-oxo-5-alpha-steroid 4-dehydrogenase family protein</fullName>
    </submittedName>
</protein>
<keyword evidence="5 6" id="KW-0472">Membrane</keyword>
<evidence type="ECO:0000256" key="2">
    <source>
        <dbReference type="ARBA" id="ARBA00004922"/>
    </source>
</evidence>
<evidence type="ECO:0000256" key="4">
    <source>
        <dbReference type="ARBA" id="ARBA00022989"/>
    </source>
</evidence>
<accession>A0A0K9PHA4</accession>
<reference evidence="9" key="1">
    <citation type="journal article" date="2016" name="Nature">
        <title>The genome of the seagrass Zostera marina reveals angiosperm adaptation to the sea.</title>
        <authorList>
            <person name="Olsen J.L."/>
            <person name="Rouze P."/>
            <person name="Verhelst B."/>
            <person name="Lin Y.-C."/>
            <person name="Bayer T."/>
            <person name="Collen J."/>
            <person name="Dattolo E."/>
            <person name="De Paoli E."/>
            <person name="Dittami S."/>
            <person name="Maumus F."/>
            <person name="Michel G."/>
            <person name="Kersting A."/>
            <person name="Lauritano C."/>
            <person name="Lohaus R."/>
            <person name="Toepel M."/>
            <person name="Tonon T."/>
            <person name="Vanneste K."/>
            <person name="Amirebrahimi M."/>
            <person name="Brakel J."/>
            <person name="Bostroem C."/>
            <person name="Chovatia M."/>
            <person name="Grimwood J."/>
            <person name="Jenkins J.W."/>
            <person name="Jueterbock A."/>
            <person name="Mraz A."/>
            <person name="Stam W.T."/>
            <person name="Tice H."/>
            <person name="Bornberg-Bauer E."/>
            <person name="Green P.J."/>
            <person name="Pearson G.A."/>
            <person name="Procaccini G."/>
            <person name="Duarte C.M."/>
            <person name="Schmutz J."/>
            <person name="Reusch T.B.H."/>
            <person name="Van de Peer Y."/>
        </authorList>
    </citation>
    <scope>NUCLEOTIDE SEQUENCE [LARGE SCALE GENOMIC DNA]</scope>
    <source>
        <strain evidence="9">cv. Finnish</strain>
    </source>
</reference>
<evidence type="ECO:0000256" key="6">
    <source>
        <dbReference type="SAM" id="Phobius"/>
    </source>
</evidence>
<dbReference type="Pfam" id="PF02544">
    <property type="entry name" value="Steroid_dh"/>
    <property type="match status" value="1"/>
</dbReference>
<keyword evidence="3 6" id="KW-0812">Transmembrane</keyword>